<dbReference type="EMBL" id="CABVMM010000006">
    <property type="protein sequence ID" value="VVV00459.1"/>
    <property type="molecule type" value="Genomic_DNA"/>
</dbReference>
<comment type="caution">
    <text evidence="1">The sequence shown here is derived from an EMBL/GenBank/DDBJ whole genome shotgun (WGS) entry which is preliminary data.</text>
</comment>
<evidence type="ECO:0000313" key="1">
    <source>
        <dbReference type="EMBL" id="VVV00459.1"/>
    </source>
</evidence>
<keyword evidence="2" id="KW-1185">Reference proteome</keyword>
<reference evidence="1" key="1">
    <citation type="submission" date="2019-09" db="EMBL/GenBank/DDBJ databases">
        <authorList>
            <person name="Rodrigo-Torres L."/>
            <person name="Arahal R. D."/>
            <person name="Lucena T."/>
        </authorList>
    </citation>
    <scope>NUCLEOTIDE SEQUENCE</scope>
    <source>
        <strain evidence="1">ISS653</strain>
    </source>
</reference>
<organism evidence="1 2">
    <name type="scientific">Mesonia oceanica</name>
    <dbReference type="NCBI Taxonomy" id="2687242"/>
    <lineage>
        <taxon>Bacteria</taxon>
        <taxon>Pseudomonadati</taxon>
        <taxon>Bacteroidota</taxon>
        <taxon>Flavobacteriia</taxon>
        <taxon>Flavobacteriales</taxon>
        <taxon>Flavobacteriaceae</taxon>
        <taxon>Mesonia</taxon>
    </lineage>
</organism>
<accession>A0AC61Y7Y7</accession>
<name>A0AC61Y7Y7_9FLAO</name>
<sequence length="326" mass="38285">MGYNYNKESFNKGQAFEDYVEEVLFPKEGYDLLHKTNSYQQNSQRFVENSKNPDFKFRCKLTGQEFHVEAKYRSKPYKNQYDTLSKAQVNSFPELHSTEVPIYIVLGYGDQAENPEYVSLIPFAEHQEEKISVAKAQEYRIPKKSVSSSLIHQDNSKEAAHLNKQAPHPPKDSITKRKQKSKLLLVVSMFIISLSIASITYFKNDQEDILKERITTYYQLSDANNLQELSNYISPELTYWYGIKKPSINEVLENIREYREKNPYSKSEIDWDSFDITEKPTGDFYATYKLNYQVKGKKAEDFRVFHLKVLTIWDEDLKLKSIKELH</sequence>
<protein>
    <submittedName>
        <fullName evidence="1">Uncharacterized protein</fullName>
    </submittedName>
</protein>
<dbReference type="Proteomes" id="UP000356253">
    <property type="component" value="Unassembled WGS sequence"/>
</dbReference>
<proteinExistence type="predicted"/>
<evidence type="ECO:0000313" key="2">
    <source>
        <dbReference type="Proteomes" id="UP000356253"/>
    </source>
</evidence>
<gene>
    <name evidence="1" type="ORF">FVB9532_01730</name>
</gene>